<name>A0A518CPJ1_9PLAN</name>
<dbReference type="InterPro" id="IPR037523">
    <property type="entry name" value="VOC_core"/>
</dbReference>
<dbReference type="InterPro" id="IPR004360">
    <property type="entry name" value="Glyas_Fos-R_dOase_dom"/>
</dbReference>
<proteinExistence type="predicted"/>
<evidence type="ECO:0000259" key="1">
    <source>
        <dbReference type="PROSITE" id="PS51819"/>
    </source>
</evidence>
<dbReference type="SUPFAM" id="SSF54593">
    <property type="entry name" value="Glyoxalase/Bleomycin resistance protein/Dihydroxybiphenyl dioxygenase"/>
    <property type="match status" value="1"/>
</dbReference>
<evidence type="ECO:0000313" key="3">
    <source>
        <dbReference type="Proteomes" id="UP000317178"/>
    </source>
</evidence>
<dbReference type="AlphaFoldDB" id="A0A518CPJ1"/>
<dbReference type="InterPro" id="IPR029068">
    <property type="entry name" value="Glyas_Bleomycin-R_OHBP_Dase"/>
</dbReference>
<accession>A0A518CPJ1</accession>
<feature type="domain" description="VOC" evidence="1">
    <location>
        <begin position="4"/>
        <end position="116"/>
    </location>
</feature>
<protein>
    <submittedName>
        <fullName evidence="2">Glyoxalase-like domain protein</fullName>
    </submittedName>
</protein>
<dbReference type="Proteomes" id="UP000317178">
    <property type="component" value="Chromosome"/>
</dbReference>
<dbReference type="RefSeq" id="WP_197440198.1">
    <property type="nucleotide sequence ID" value="NZ_CP036281.1"/>
</dbReference>
<organism evidence="2 3">
    <name type="scientific">Polystyrenella longa</name>
    <dbReference type="NCBI Taxonomy" id="2528007"/>
    <lineage>
        <taxon>Bacteria</taxon>
        <taxon>Pseudomonadati</taxon>
        <taxon>Planctomycetota</taxon>
        <taxon>Planctomycetia</taxon>
        <taxon>Planctomycetales</taxon>
        <taxon>Planctomycetaceae</taxon>
        <taxon>Polystyrenella</taxon>
    </lineage>
</organism>
<reference evidence="2 3" key="1">
    <citation type="submission" date="2019-02" db="EMBL/GenBank/DDBJ databases">
        <title>Deep-cultivation of Planctomycetes and their phenomic and genomic characterization uncovers novel biology.</title>
        <authorList>
            <person name="Wiegand S."/>
            <person name="Jogler M."/>
            <person name="Boedeker C."/>
            <person name="Pinto D."/>
            <person name="Vollmers J."/>
            <person name="Rivas-Marin E."/>
            <person name="Kohn T."/>
            <person name="Peeters S.H."/>
            <person name="Heuer A."/>
            <person name="Rast P."/>
            <person name="Oberbeckmann S."/>
            <person name="Bunk B."/>
            <person name="Jeske O."/>
            <person name="Meyerdierks A."/>
            <person name="Storesund J.E."/>
            <person name="Kallscheuer N."/>
            <person name="Luecker S."/>
            <person name="Lage O.M."/>
            <person name="Pohl T."/>
            <person name="Merkel B.J."/>
            <person name="Hornburger P."/>
            <person name="Mueller R.-W."/>
            <person name="Bruemmer F."/>
            <person name="Labrenz M."/>
            <person name="Spormann A.M."/>
            <person name="Op den Camp H."/>
            <person name="Overmann J."/>
            <person name="Amann R."/>
            <person name="Jetten M.S.M."/>
            <person name="Mascher T."/>
            <person name="Medema M.H."/>
            <person name="Devos D.P."/>
            <person name="Kaster A.-K."/>
            <person name="Ovreas L."/>
            <person name="Rohde M."/>
            <person name="Galperin M.Y."/>
            <person name="Jogler C."/>
        </authorList>
    </citation>
    <scope>NUCLEOTIDE SEQUENCE [LARGE SCALE GENOMIC DNA]</scope>
    <source>
        <strain evidence="2 3">Pla110</strain>
    </source>
</reference>
<dbReference type="Pfam" id="PF00903">
    <property type="entry name" value="Glyoxalase"/>
    <property type="match status" value="1"/>
</dbReference>
<dbReference type="Gene3D" id="3.10.180.10">
    <property type="entry name" value="2,3-Dihydroxybiphenyl 1,2-Dioxygenase, domain 1"/>
    <property type="match status" value="1"/>
</dbReference>
<dbReference type="KEGG" id="plon:Pla110_28700"/>
<gene>
    <name evidence="2" type="ORF">Pla110_28700</name>
</gene>
<dbReference type="EMBL" id="CP036281">
    <property type="protein sequence ID" value="QDU81133.1"/>
    <property type="molecule type" value="Genomic_DNA"/>
</dbReference>
<dbReference type="PROSITE" id="PS51819">
    <property type="entry name" value="VOC"/>
    <property type="match status" value="1"/>
</dbReference>
<keyword evidence="3" id="KW-1185">Reference proteome</keyword>
<evidence type="ECO:0000313" key="2">
    <source>
        <dbReference type="EMBL" id="QDU81133.1"/>
    </source>
</evidence>
<sequence length="119" mass="13076">MPITFGHVAPTLFVNDVNRSLSFWQDQLGFEVIYTNGAPISFAIIRRDVSEIHLAVKPDFAGTSHCHIMVVDIEPLAERSMANDVKITQQLTKQPWGLSDMIIADPDGNTLEIAGQVAA</sequence>